<dbReference type="GO" id="GO:0005829">
    <property type="term" value="C:cytosol"/>
    <property type="evidence" value="ECO:0007669"/>
    <property type="project" value="TreeGrafter"/>
</dbReference>
<proteinExistence type="inferred from homology"/>
<dbReference type="Pfam" id="PF00290">
    <property type="entry name" value="Trp_syntA"/>
    <property type="match status" value="1"/>
</dbReference>
<dbReference type="InterPro" id="IPR018204">
    <property type="entry name" value="Trp_synthase_alpha_AS"/>
</dbReference>
<dbReference type="KEGG" id="tvd:SG34_029825"/>
<evidence type="ECO:0000256" key="4">
    <source>
        <dbReference type="ARBA" id="ARBA00022605"/>
    </source>
</evidence>
<evidence type="ECO:0000256" key="2">
    <source>
        <dbReference type="ARBA" id="ARBA00004733"/>
    </source>
</evidence>
<evidence type="ECO:0000256" key="6">
    <source>
        <dbReference type="ARBA" id="ARBA00023141"/>
    </source>
</evidence>
<dbReference type="GO" id="GO:0004834">
    <property type="term" value="F:tryptophan synthase activity"/>
    <property type="evidence" value="ECO:0007669"/>
    <property type="project" value="UniProtKB-UniRule"/>
</dbReference>
<dbReference type="FunFam" id="3.20.20.70:FF:000037">
    <property type="entry name" value="Tryptophan synthase alpha chain"/>
    <property type="match status" value="1"/>
</dbReference>
<gene>
    <name evidence="9" type="primary">trpA</name>
    <name evidence="11" type="ORF">SG34_029825</name>
</gene>
<dbReference type="NCBIfam" id="TIGR00262">
    <property type="entry name" value="trpA"/>
    <property type="match status" value="1"/>
</dbReference>
<keyword evidence="7 9" id="KW-0456">Lyase</keyword>
<evidence type="ECO:0000256" key="5">
    <source>
        <dbReference type="ARBA" id="ARBA00022822"/>
    </source>
</evidence>
<dbReference type="InterPro" id="IPR002028">
    <property type="entry name" value="Trp_synthase_suA"/>
</dbReference>
<comment type="subunit">
    <text evidence="3 9">Tetramer of two alpha and two beta chains.</text>
</comment>
<evidence type="ECO:0000256" key="3">
    <source>
        <dbReference type="ARBA" id="ARBA00011270"/>
    </source>
</evidence>
<keyword evidence="4 9" id="KW-0028">Amino-acid biosynthesis</keyword>
<dbReference type="Gene3D" id="3.20.20.70">
    <property type="entry name" value="Aldolase class I"/>
    <property type="match status" value="1"/>
</dbReference>
<comment type="similarity">
    <text evidence="9 10">Belongs to the TrpA family.</text>
</comment>
<evidence type="ECO:0000256" key="1">
    <source>
        <dbReference type="ARBA" id="ARBA00003365"/>
    </source>
</evidence>
<evidence type="ECO:0000256" key="7">
    <source>
        <dbReference type="ARBA" id="ARBA00023239"/>
    </source>
</evidence>
<dbReference type="InterPro" id="IPR011060">
    <property type="entry name" value="RibuloseP-bd_barrel"/>
</dbReference>
<dbReference type="Proteomes" id="UP000032352">
    <property type="component" value="Chromosome pTvir"/>
</dbReference>
<dbReference type="AlphaFoldDB" id="A0AAF0CAU3"/>
<dbReference type="EMBL" id="CP059734">
    <property type="protein sequence ID" value="WDE08982.1"/>
    <property type="molecule type" value="Genomic_DNA"/>
</dbReference>
<reference evidence="11 12" key="2">
    <citation type="journal article" date="2022" name="Mar. Drugs">
        <title>Bioassay-Guided Fractionation Leads to the Detection of Cholic Acid Generated by the Rare Thalassomonas sp.</title>
        <authorList>
            <person name="Pheiffer F."/>
            <person name="Schneider Y.K."/>
            <person name="Hansen E.H."/>
            <person name="Andersen J.H."/>
            <person name="Isaksson J."/>
            <person name="Busche T."/>
            <person name="R C."/>
            <person name="Kalinowski J."/>
            <person name="Zyl L.V."/>
            <person name="Trindade M."/>
        </authorList>
    </citation>
    <scope>NUCLEOTIDE SEQUENCE [LARGE SCALE GENOMIC DNA]</scope>
    <source>
        <strain evidence="11 12">XOM25</strain>
    </source>
</reference>
<comment type="pathway">
    <text evidence="2 9">Amino-acid biosynthesis; L-tryptophan biosynthesis; L-tryptophan from chorismate: step 5/5.</text>
</comment>
<evidence type="ECO:0000256" key="9">
    <source>
        <dbReference type="HAMAP-Rule" id="MF_00131"/>
    </source>
</evidence>
<dbReference type="HAMAP" id="MF_00131">
    <property type="entry name" value="Trp_synth_alpha"/>
    <property type="match status" value="1"/>
</dbReference>
<keyword evidence="5 9" id="KW-0822">Tryptophan biosynthesis</keyword>
<evidence type="ECO:0000256" key="8">
    <source>
        <dbReference type="ARBA" id="ARBA00049047"/>
    </source>
</evidence>
<feature type="active site" description="Proton acceptor" evidence="9">
    <location>
        <position position="49"/>
    </location>
</feature>
<evidence type="ECO:0000256" key="10">
    <source>
        <dbReference type="RuleBase" id="RU003662"/>
    </source>
</evidence>
<dbReference type="PROSITE" id="PS00167">
    <property type="entry name" value="TRP_SYNTHASE_ALPHA"/>
    <property type="match status" value="1"/>
</dbReference>
<reference evidence="11 12" key="1">
    <citation type="journal article" date="2015" name="Genome Announc.">
        <title>Draft Genome Sequences of Marine Isolates of Thalassomonas viridans and Thalassomonas actiniarum.</title>
        <authorList>
            <person name="Olonade I."/>
            <person name="van Zyl L.J."/>
            <person name="Trindade M."/>
        </authorList>
    </citation>
    <scope>NUCLEOTIDE SEQUENCE [LARGE SCALE GENOMIC DNA]</scope>
    <source>
        <strain evidence="11 12">XOM25</strain>
    </source>
</reference>
<sequence>MSRIAEVFANKKAAGEKALIPYITLGFPGLDSGIGLVKELAQSGADIIEVGVPFSDPLADGPTIQASSHQAIENGMTLALAFEQLEQIRYRQKSGVPLVMMTYFNIIFNYGLEQFAAKAAECQLDGVVIPDLPFDESAEFKAILSARGIDLIFLITPNSKEERIRDICERASGFIYLVSVNGVTGGRSDLPEDTRAFVEKVRRYTDLPLALGFGISGPDTAKQAAQLTDGVIVGSALIQRLKTDDDSYGNSLGFIRELQEAINE</sequence>
<feature type="active site" description="Proton acceptor" evidence="9">
    <location>
        <position position="60"/>
    </location>
</feature>
<protein>
    <recommendedName>
        <fullName evidence="9">Tryptophan synthase alpha chain</fullName>
        <ecNumber evidence="9">4.2.1.20</ecNumber>
    </recommendedName>
</protein>
<dbReference type="PANTHER" id="PTHR43406">
    <property type="entry name" value="TRYPTOPHAN SYNTHASE, ALPHA CHAIN"/>
    <property type="match status" value="1"/>
</dbReference>
<comment type="function">
    <text evidence="1 9">The alpha subunit is responsible for the aldol cleavage of indoleglycerol phosphate to indole and glyceraldehyde 3-phosphate.</text>
</comment>
<dbReference type="RefSeq" id="WP_044838497.1">
    <property type="nucleotide sequence ID" value="NZ_CP059734.1"/>
</dbReference>
<accession>A0AAF0CAU3</accession>
<comment type="catalytic activity">
    <reaction evidence="8 9">
        <text>(1S,2R)-1-C-(indol-3-yl)glycerol 3-phosphate + L-serine = D-glyceraldehyde 3-phosphate + L-tryptophan + H2O</text>
        <dbReference type="Rhea" id="RHEA:10532"/>
        <dbReference type="ChEBI" id="CHEBI:15377"/>
        <dbReference type="ChEBI" id="CHEBI:33384"/>
        <dbReference type="ChEBI" id="CHEBI:57912"/>
        <dbReference type="ChEBI" id="CHEBI:58866"/>
        <dbReference type="ChEBI" id="CHEBI:59776"/>
        <dbReference type="EC" id="4.2.1.20"/>
    </reaction>
</comment>
<evidence type="ECO:0000313" key="12">
    <source>
        <dbReference type="Proteomes" id="UP000032352"/>
    </source>
</evidence>
<dbReference type="EC" id="4.2.1.20" evidence="9"/>
<organism evidence="11 12">
    <name type="scientific">Thalassomonas viridans</name>
    <dbReference type="NCBI Taxonomy" id="137584"/>
    <lineage>
        <taxon>Bacteria</taxon>
        <taxon>Pseudomonadati</taxon>
        <taxon>Pseudomonadota</taxon>
        <taxon>Gammaproteobacteria</taxon>
        <taxon>Alteromonadales</taxon>
        <taxon>Colwelliaceae</taxon>
        <taxon>Thalassomonas</taxon>
    </lineage>
</organism>
<evidence type="ECO:0000313" key="11">
    <source>
        <dbReference type="EMBL" id="WDE08982.1"/>
    </source>
</evidence>
<keyword evidence="12" id="KW-1185">Reference proteome</keyword>
<dbReference type="PANTHER" id="PTHR43406:SF1">
    <property type="entry name" value="TRYPTOPHAN SYNTHASE ALPHA CHAIN, CHLOROPLASTIC"/>
    <property type="match status" value="1"/>
</dbReference>
<dbReference type="SUPFAM" id="SSF51366">
    <property type="entry name" value="Ribulose-phoshate binding barrel"/>
    <property type="match status" value="1"/>
</dbReference>
<dbReference type="CDD" id="cd04724">
    <property type="entry name" value="Tryptophan_synthase_alpha"/>
    <property type="match status" value="1"/>
</dbReference>
<name>A0AAF0CAU3_9GAMM</name>
<dbReference type="InterPro" id="IPR013785">
    <property type="entry name" value="Aldolase_TIM"/>
</dbReference>
<keyword evidence="6 9" id="KW-0057">Aromatic amino acid biosynthesis</keyword>